<protein>
    <submittedName>
        <fullName evidence="1">Gamma-glutamyltranspeptidase</fullName>
    </submittedName>
</protein>
<gene>
    <name evidence="1" type="ORF">BDM02DRAFT_3248584</name>
</gene>
<name>A0ACB6ZD54_THEGA</name>
<keyword evidence="2" id="KW-1185">Reference proteome</keyword>
<sequence>MPPLSPDSTRHPKLGSDLPAGIRLSCGPSIHYSHDVARNPAYLIKAKSGAVASENVLCSEIGVDVMKNGGNAVDAAVAATFCTGVVNMFSSGIGGGGFMVVRVPTSKDGKSSEVWTVDFRETAPALANKTMYIRDPTQAMLGGLSVAIPGEVRGLEEAHKRWGSLPWERLVQPSVELAAGWRVGRELTRRINNPLVRTLMTGTQDWSDIFAPDGHILQEGDIIRRANLSRTLSIIAREGARGFYQGPVADAIVDKVRETGGILTHEDLKDYSVIIEPALQGSYLSRKVYTSHAPTSGPVLLHMLNIMEHYDLFEEGMTGLNVHRLIEAIKFGFSARTRVADPAFLDDLDDLDYIKKLPTKQYAAKVVANITDDATHTPDYYNPVFDVPSDHGTSHTSIVDKNGMAVSITSSVNWVFGSQVLDPVSGILLNNEMDDFSIPGTPNGFGLYPSPYNYPEPGKRPLSSTAPTIVENPDGSFYLAIGGAGGSRIFPSVFQVILNLDWGMNVGESVEFGRLHDQLYPTIVDVDSTYPGPLVDALRQRGHNVTVLDVNRIAAVVEAVVKDDGVIWAASDSRKNGVAAGY</sequence>
<reference evidence="1" key="1">
    <citation type="submission" date="2019-10" db="EMBL/GenBank/DDBJ databases">
        <authorList>
            <consortium name="DOE Joint Genome Institute"/>
            <person name="Kuo A."/>
            <person name="Miyauchi S."/>
            <person name="Kiss E."/>
            <person name="Drula E."/>
            <person name="Kohler A."/>
            <person name="Sanchez-Garcia M."/>
            <person name="Andreopoulos B."/>
            <person name="Barry K.W."/>
            <person name="Bonito G."/>
            <person name="Buee M."/>
            <person name="Carver A."/>
            <person name="Chen C."/>
            <person name="Cichocki N."/>
            <person name="Clum A."/>
            <person name="Culley D."/>
            <person name="Crous P.W."/>
            <person name="Fauchery L."/>
            <person name="Girlanda M."/>
            <person name="Hayes R."/>
            <person name="Keri Z."/>
            <person name="Labutti K."/>
            <person name="Lipzen A."/>
            <person name="Lombard V."/>
            <person name="Magnuson J."/>
            <person name="Maillard F."/>
            <person name="Morin E."/>
            <person name="Murat C."/>
            <person name="Nolan M."/>
            <person name="Ohm R."/>
            <person name="Pangilinan J."/>
            <person name="Pereira M."/>
            <person name="Perotto S."/>
            <person name="Peter M."/>
            <person name="Riley R."/>
            <person name="Sitrit Y."/>
            <person name="Stielow B."/>
            <person name="Szollosi G."/>
            <person name="Zifcakova L."/>
            <person name="Stursova M."/>
            <person name="Spatafora J.W."/>
            <person name="Tedersoo L."/>
            <person name="Vaario L.-M."/>
            <person name="Yamada A."/>
            <person name="Yan M."/>
            <person name="Wang P."/>
            <person name="Xu J."/>
            <person name="Bruns T."/>
            <person name="Baldrian P."/>
            <person name="Vilgalys R."/>
            <person name="Henrissat B."/>
            <person name="Grigoriev I.V."/>
            <person name="Hibbett D."/>
            <person name="Nagy L.G."/>
            <person name="Martin F.M."/>
        </authorList>
    </citation>
    <scope>NUCLEOTIDE SEQUENCE</scope>
    <source>
        <strain evidence="1">P2</strain>
    </source>
</reference>
<proteinExistence type="predicted"/>
<evidence type="ECO:0000313" key="1">
    <source>
        <dbReference type="EMBL" id="KAF9647325.1"/>
    </source>
</evidence>
<dbReference type="Proteomes" id="UP000886501">
    <property type="component" value="Unassembled WGS sequence"/>
</dbReference>
<reference evidence="1" key="2">
    <citation type="journal article" date="2020" name="Nat. Commun.">
        <title>Large-scale genome sequencing of mycorrhizal fungi provides insights into the early evolution of symbiotic traits.</title>
        <authorList>
            <person name="Miyauchi S."/>
            <person name="Kiss E."/>
            <person name="Kuo A."/>
            <person name="Drula E."/>
            <person name="Kohler A."/>
            <person name="Sanchez-Garcia M."/>
            <person name="Morin E."/>
            <person name="Andreopoulos B."/>
            <person name="Barry K.W."/>
            <person name="Bonito G."/>
            <person name="Buee M."/>
            <person name="Carver A."/>
            <person name="Chen C."/>
            <person name="Cichocki N."/>
            <person name="Clum A."/>
            <person name="Culley D."/>
            <person name="Crous P.W."/>
            <person name="Fauchery L."/>
            <person name="Girlanda M."/>
            <person name="Hayes R.D."/>
            <person name="Keri Z."/>
            <person name="LaButti K."/>
            <person name="Lipzen A."/>
            <person name="Lombard V."/>
            <person name="Magnuson J."/>
            <person name="Maillard F."/>
            <person name="Murat C."/>
            <person name="Nolan M."/>
            <person name="Ohm R.A."/>
            <person name="Pangilinan J."/>
            <person name="Pereira M.F."/>
            <person name="Perotto S."/>
            <person name="Peter M."/>
            <person name="Pfister S."/>
            <person name="Riley R."/>
            <person name="Sitrit Y."/>
            <person name="Stielow J.B."/>
            <person name="Szollosi G."/>
            <person name="Zifcakova L."/>
            <person name="Stursova M."/>
            <person name="Spatafora J.W."/>
            <person name="Tedersoo L."/>
            <person name="Vaario L.M."/>
            <person name="Yamada A."/>
            <person name="Yan M."/>
            <person name="Wang P."/>
            <person name="Xu J."/>
            <person name="Bruns T."/>
            <person name="Baldrian P."/>
            <person name="Vilgalys R."/>
            <person name="Dunand C."/>
            <person name="Henrissat B."/>
            <person name="Grigoriev I.V."/>
            <person name="Hibbett D."/>
            <person name="Nagy L.G."/>
            <person name="Martin F.M."/>
        </authorList>
    </citation>
    <scope>NUCLEOTIDE SEQUENCE</scope>
    <source>
        <strain evidence="1">P2</strain>
    </source>
</reference>
<organism evidence="1 2">
    <name type="scientific">Thelephora ganbajun</name>
    <name type="common">Ganba fungus</name>
    <dbReference type="NCBI Taxonomy" id="370292"/>
    <lineage>
        <taxon>Eukaryota</taxon>
        <taxon>Fungi</taxon>
        <taxon>Dikarya</taxon>
        <taxon>Basidiomycota</taxon>
        <taxon>Agaricomycotina</taxon>
        <taxon>Agaricomycetes</taxon>
        <taxon>Thelephorales</taxon>
        <taxon>Thelephoraceae</taxon>
        <taxon>Thelephora</taxon>
    </lineage>
</organism>
<comment type="caution">
    <text evidence="1">The sequence shown here is derived from an EMBL/GenBank/DDBJ whole genome shotgun (WGS) entry which is preliminary data.</text>
</comment>
<evidence type="ECO:0000313" key="2">
    <source>
        <dbReference type="Proteomes" id="UP000886501"/>
    </source>
</evidence>
<accession>A0ACB6ZD54</accession>
<dbReference type="EMBL" id="MU118036">
    <property type="protein sequence ID" value="KAF9647325.1"/>
    <property type="molecule type" value="Genomic_DNA"/>
</dbReference>